<keyword evidence="2" id="KW-0378">Hydrolase</keyword>
<dbReference type="RefSeq" id="WP_189680989.1">
    <property type="nucleotide sequence ID" value="NZ_BNCJ01000009.1"/>
</dbReference>
<comment type="caution">
    <text evidence="2">The sequence shown here is derived from an EMBL/GenBank/DDBJ whole genome shotgun (WGS) entry which is preliminary data.</text>
</comment>
<dbReference type="EMBL" id="BNCJ01000009">
    <property type="protein sequence ID" value="GHF57186.1"/>
    <property type="molecule type" value="Genomic_DNA"/>
</dbReference>
<name>A0A8J3GZV0_9RHOB</name>
<evidence type="ECO:0000313" key="2">
    <source>
        <dbReference type="EMBL" id="GHF57186.1"/>
    </source>
</evidence>
<dbReference type="Proteomes" id="UP000626220">
    <property type="component" value="Unassembled WGS sequence"/>
</dbReference>
<protein>
    <submittedName>
        <fullName evidence="2">Hydrolase</fullName>
    </submittedName>
</protein>
<evidence type="ECO:0000313" key="3">
    <source>
        <dbReference type="Proteomes" id="UP000626220"/>
    </source>
</evidence>
<proteinExistence type="predicted"/>
<reference evidence="2" key="2">
    <citation type="submission" date="2020-09" db="EMBL/GenBank/DDBJ databases">
        <authorList>
            <person name="Sun Q."/>
            <person name="Kim S."/>
        </authorList>
    </citation>
    <scope>NUCLEOTIDE SEQUENCE</scope>
    <source>
        <strain evidence="2">KCTC 42650</strain>
    </source>
</reference>
<dbReference type="PRINTS" id="PR00111">
    <property type="entry name" value="ABHYDROLASE"/>
</dbReference>
<sequence length="282" mass="31267">MSGARSVYLPLLGHEMHVTEWGDPAGEAVVLWHGLARTGRDFDELAVRLAGRYFVLCPDTIGRGLSTWSDNPEVEYDPAFYARMALEMLDRYGIERAHWLGTSMGGLIGMHVAAKAPERLRTLVINDIGPEVPAAAVERIVTYAADLPVFERVSEAEDWLRRVYLPFGPAPDGFWRRMAESSVRRKGDGQLTLHYDARVIDMIARRPETLEAWDLWDAIATPCHVFRGARSDLLTEDVLARMVARGPRPEVSVFPECGHAPALASTEDAALVAGLFVSLGRD</sequence>
<organism evidence="2 3">
    <name type="scientific">Seohaeicola zhoushanensis</name>
    <dbReference type="NCBI Taxonomy" id="1569283"/>
    <lineage>
        <taxon>Bacteria</taxon>
        <taxon>Pseudomonadati</taxon>
        <taxon>Pseudomonadota</taxon>
        <taxon>Alphaproteobacteria</taxon>
        <taxon>Rhodobacterales</taxon>
        <taxon>Roseobacteraceae</taxon>
        <taxon>Seohaeicola</taxon>
    </lineage>
</organism>
<reference evidence="2" key="1">
    <citation type="journal article" date="2014" name="Int. J. Syst. Evol. Microbiol.">
        <title>Complete genome sequence of Corynebacterium casei LMG S-19264T (=DSM 44701T), isolated from a smear-ripened cheese.</title>
        <authorList>
            <consortium name="US DOE Joint Genome Institute (JGI-PGF)"/>
            <person name="Walter F."/>
            <person name="Albersmeier A."/>
            <person name="Kalinowski J."/>
            <person name="Ruckert C."/>
        </authorList>
    </citation>
    <scope>NUCLEOTIDE SEQUENCE</scope>
    <source>
        <strain evidence="2">KCTC 42650</strain>
    </source>
</reference>
<dbReference type="InterPro" id="IPR050471">
    <property type="entry name" value="AB_hydrolase"/>
</dbReference>
<dbReference type="Gene3D" id="3.40.50.1820">
    <property type="entry name" value="alpha/beta hydrolase"/>
    <property type="match status" value="1"/>
</dbReference>
<keyword evidence="3" id="KW-1185">Reference proteome</keyword>
<dbReference type="SUPFAM" id="SSF53474">
    <property type="entry name" value="alpha/beta-Hydrolases"/>
    <property type="match status" value="1"/>
</dbReference>
<dbReference type="InterPro" id="IPR000073">
    <property type="entry name" value="AB_hydrolase_1"/>
</dbReference>
<dbReference type="AlphaFoldDB" id="A0A8J3GZV0"/>
<feature type="domain" description="AB hydrolase-1" evidence="1">
    <location>
        <begin position="29"/>
        <end position="268"/>
    </location>
</feature>
<gene>
    <name evidence="2" type="ORF">GCM10017056_30780</name>
</gene>
<evidence type="ECO:0000259" key="1">
    <source>
        <dbReference type="Pfam" id="PF12697"/>
    </source>
</evidence>
<dbReference type="GO" id="GO:0016787">
    <property type="term" value="F:hydrolase activity"/>
    <property type="evidence" value="ECO:0007669"/>
    <property type="project" value="UniProtKB-KW"/>
</dbReference>
<dbReference type="Pfam" id="PF12697">
    <property type="entry name" value="Abhydrolase_6"/>
    <property type="match status" value="1"/>
</dbReference>
<dbReference type="PANTHER" id="PTHR43433">
    <property type="entry name" value="HYDROLASE, ALPHA/BETA FOLD FAMILY PROTEIN"/>
    <property type="match status" value="1"/>
</dbReference>
<dbReference type="PANTHER" id="PTHR43433:SF5">
    <property type="entry name" value="AB HYDROLASE-1 DOMAIN-CONTAINING PROTEIN"/>
    <property type="match status" value="1"/>
</dbReference>
<accession>A0A8J3GZV0</accession>
<dbReference type="InterPro" id="IPR029058">
    <property type="entry name" value="AB_hydrolase_fold"/>
</dbReference>